<dbReference type="Gene3D" id="3.40.630.30">
    <property type="match status" value="1"/>
</dbReference>
<sequence>MYIRPNYRGNGYGKKILELLLKKGEEFGFSSIRLDTGEFMTAAHRVYRSAGFQECERYLESEVPEFFLPHWLFMEKFL</sequence>
<dbReference type="InterPro" id="IPR000182">
    <property type="entry name" value="GNAT_dom"/>
</dbReference>
<accession>X1CNE4</accession>
<dbReference type="PROSITE" id="PS51186">
    <property type="entry name" value="GNAT"/>
    <property type="match status" value="1"/>
</dbReference>
<dbReference type="PANTHER" id="PTHR43305:SF1">
    <property type="entry name" value="FAMILY N-ACETYLTRANSFERASE, PUTATIVE (AFU_ORTHOLOGUE AFUA_2G01380)-RELATED"/>
    <property type="match status" value="1"/>
</dbReference>
<dbReference type="GO" id="GO:0016747">
    <property type="term" value="F:acyltransferase activity, transferring groups other than amino-acyl groups"/>
    <property type="evidence" value="ECO:0007669"/>
    <property type="project" value="InterPro"/>
</dbReference>
<gene>
    <name evidence="2" type="ORF">S01H4_61245</name>
</gene>
<evidence type="ECO:0000313" key="2">
    <source>
        <dbReference type="EMBL" id="GAH09307.1"/>
    </source>
</evidence>
<dbReference type="Pfam" id="PF00583">
    <property type="entry name" value="Acetyltransf_1"/>
    <property type="match status" value="1"/>
</dbReference>
<evidence type="ECO:0000259" key="1">
    <source>
        <dbReference type="PROSITE" id="PS51186"/>
    </source>
</evidence>
<dbReference type="InterPro" id="IPR016181">
    <property type="entry name" value="Acyl_CoA_acyltransferase"/>
</dbReference>
<feature type="domain" description="N-acetyltransferase" evidence="1">
    <location>
        <begin position="1"/>
        <end position="78"/>
    </location>
</feature>
<dbReference type="SUPFAM" id="SSF55729">
    <property type="entry name" value="Acyl-CoA N-acyltransferases (Nat)"/>
    <property type="match status" value="1"/>
</dbReference>
<dbReference type="EMBL" id="BART01036273">
    <property type="protein sequence ID" value="GAH09307.1"/>
    <property type="molecule type" value="Genomic_DNA"/>
</dbReference>
<dbReference type="AlphaFoldDB" id="X1CNE4"/>
<dbReference type="PANTHER" id="PTHR43305">
    <property type="entry name" value="FAMILY N-ACETYLTRANSFERASE, PUTATIVE (AFU_ORTHOLOGUE AFUA_2G01380)-RELATED"/>
    <property type="match status" value="1"/>
</dbReference>
<protein>
    <recommendedName>
        <fullName evidence="1">N-acetyltransferase domain-containing protein</fullName>
    </recommendedName>
</protein>
<proteinExistence type="predicted"/>
<comment type="caution">
    <text evidence="2">The sequence shown here is derived from an EMBL/GenBank/DDBJ whole genome shotgun (WGS) entry which is preliminary data.</text>
</comment>
<organism evidence="2">
    <name type="scientific">marine sediment metagenome</name>
    <dbReference type="NCBI Taxonomy" id="412755"/>
    <lineage>
        <taxon>unclassified sequences</taxon>
        <taxon>metagenomes</taxon>
        <taxon>ecological metagenomes</taxon>
    </lineage>
</organism>
<dbReference type="InterPro" id="IPR052777">
    <property type="entry name" value="Acetyltransferase_Enz"/>
</dbReference>
<reference evidence="2" key="1">
    <citation type="journal article" date="2014" name="Front. Microbiol.">
        <title>High frequency of phylogenetically diverse reductive dehalogenase-homologous genes in deep subseafloor sedimentary metagenomes.</title>
        <authorList>
            <person name="Kawai M."/>
            <person name="Futagami T."/>
            <person name="Toyoda A."/>
            <person name="Takaki Y."/>
            <person name="Nishi S."/>
            <person name="Hori S."/>
            <person name="Arai W."/>
            <person name="Tsubouchi T."/>
            <person name="Morono Y."/>
            <person name="Uchiyama I."/>
            <person name="Ito T."/>
            <person name="Fujiyama A."/>
            <person name="Inagaki F."/>
            <person name="Takami H."/>
        </authorList>
    </citation>
    <scope>NUCLEOTIDE SEQUENCE</scope>
    <source>
        <strain evidence="2">Expedition CK06-06</strain>
    </source>
</reference>
<name>X1CNE4_9ZZZZ</name>